<feature type="region of interest" description="Disordered" evidence="1">
    <location>
        <begin position="1"/>
        <end position="84"/>
    </location>
</feature>
<dbReference type="AlphaFoldDB" id="A0A3P6UHX3"/>
<dbReference type="Gene3D" id="3.30.740.10">
    <property type="entry name" value="Protein Inhibitor Of Neuronal Nitric Oxide Synthase"/>
    <property type="match status" value="2"/>
</dbReference>
<dbReference type="SMART" id="SM01375">
    <property type="entry name" value="Dynein_light"/>
    <property type="match status" value="2"/>
</dbReference>
<dbReference type="Pfam" id="PF01221">
    <property type="entry name" value="Dynein_light"/>
    <property type="match status" value="2"/>
</dbReference>
<feature type="compositionally biased region" description="Basic and acidic residues" evidence="1">
    <location>
        <begin position="25"/>
        <end position="51"/>
    </location>
</feature>
<dbReference type="PANTHER" id="PTHR11886:SF35">
    <property type="entry name" value="DYNEIN LIGHT CHAIN"/>
    <property type="match status" value="1"/>
</dbReference>
<name>A0A3P6UHX3_LITSI</name>
<dbReference type="InterPro" id="IPR001372">
    <property type="entry name" value="Dynein_light_chain_typ-1/2"/>
</dbReference>
<dbReference type="Proteomes" id="UP000277928">
    <property type="component" value="Unassembled WGS sequence"/>
</dbReference>
<evidence type="ECO:0000313" key="3">
    <source>
        <dbReference type="Proteomes" id="UP000277928"/>
    </source>
</evidence>
<keyword evidence="3" id="KW-1185">Reference proteome</keyword>
<dbReference type="GO" id="GO:0007017">
    <property type="term" value="P:microtubule-based process"/>
    <property type="evidence" value="ECO:0007669"/>
    <property type="project" value="InterPro"/>
</dbReference>
<dbReference type="OrthoDB" id="10033309at2759"/>
<dbReference type="GO" id="GO:0045505">
    <property type="term" value="F:dynein intermediate chain binding"/>
    <property type="evidence" value="ECO:0007669"/>
    <property type="project" value="TreeGrafter"/>
</dbReference>
<reference evidence="2 3" key="1">
    <citation type="submission" date="2018-08" db="EMBL/GenBank/DDBJ databases">
        <authorList>
            <person name="Laetsch R D."/>
            <person name="Stevens L."/>
            <person name="Kumar S."/>
            <person name="Blaxter L. M."/>
        </authorList>
    </citation>
    <scope>NUCLEOTIDE SEQUENCE [LARGE SCALE GENOMIC DNA]</scope>
</reference>
<dbReference type="InterPro" id="IPR037177">
    <property type="entry name" value="DLC_sf"/>
</dbReference>
<dbReference type="GO" id="GO:0005868">
    <property type="term" value="C:cytoplasmic dynein complex"/>
    <property type="evidence" value="ECO:0007669"/>
    <property type="project" value="TreeGrafter"/>
</dbReference>
<dbReference type="OMA" id="IECANQS"/>
<proteinExistence type="predicted"/>
<evidence type="ECO:0000313" key="2">
    <source>
        <dbReference type="EMBL" id="VDK76891.1"/>
    </source>
</evidence>
<evidence type="ECO:0008006" key="4">
    <source>
        <dbReference type="Google" id="ProtNLM"/>
    </source>
</evidence>
<dbReference type="STRING" id="42156.A0A3P6UHX3"/>
<dbReference type="EMBL" id="UYRX01000186">
    <property type="protein sequence ID" value="VDK76891.1"/>
    <property type="molecule type" value="Genomic_DNA"/>
</dbReference>
<evidence type="ECO:0000256" key="1">
    <source>
        <dbReference type="SAM" id="MobiDB-lite"/>
    </source>
</evidence>
<gene>
    <name evidence="2" type="ORF">NLS_LOCUS3431</name>
</gene>
<organism evidence="2 3">
    <name type="scientific">Litomosoides sigmodontis</name>
    <name type="common">Filarial nematode worm</name>
    <dbReference type="NCBI Taxonomy" id="42156"/>
    <lineage>
        <taxon>Eukaryota</taxon>
        <taxon>Metazoa</taxon>
        <taxon>Ecdysozoa</taxon>
        <taxon>Nematoda</taxon>
        <taxon>Chromadorea</taxon>
        <taxon>Rhabditida</taxon>
        <taxon>Spirurina</taxon>
        <taxon>Spiruromorpha</taxon>
        <taxon>Filarioidea</taxon>
        <taxon>Onchocercidae</taxon>
        <taxon>Litomosoides</taxon>
    </lineage>
</organism>
<sequence>MTDIGEEIVLLPYSNGINDNDDGDNEKAREATSTDHVVRRNEGDELRDREVPLPVPPQPVEAGEPGQPEQLPESSPHYPQPSSTLRAPEAFQIIATGLNPEMQQYASSLASEALTQFPNHVMAIARHIMVNFEERYGPPWGCTVSDGQLGFSLRQIQKENIMSDAQAINDPDASQGIEIGNAQIIASGMDAEKQRYAVQCGNEAVAQHSNQNMAIAQYIMSHFEEKYGPSWHCIVSDGSLGFFVRYDPTDHIYFSLESLTVFLFKHINN</sequence>
<dbReference type="PANTHER" id="PTHR11886">
    <property type="entry name" value="DYNEIN LIGHT CHAIN"/>
    <property type="match status" value="1"/>
</dbReference>
<accession>A0A3P6UHX3</accession>
<protein>
    <recommendedName>
        <fullName evidence="4">Dynein light chain</fullName>
    </recommendedName>
</protein>
<dbReference type="SUPFAM" id="SSF54648">
    <property type="entry name" value="DLC"/>
    <property type="match status" value="2"/>
</dbReference>